<feature type="region of interest" description="Disordered" evidence="1">
    <location>
        <begin position="103"/>
        <end position="123"/>
    </location>
</feature>
<evidence type="ECO:0000313" key="3">
    <source>
        <dbReference type="Proteomes" id="UP000752171"/>
    </source>
</evidence>
<reference evidence="2 3" key="1">
    <citation type="submission" date="2021-07" db="EMBL/GenBank/DDBJ databases">
        <authorList>
            <person name="Imarazene B."/>
            <person name="Zahm M."/>
            <person name="Klopp C."/>
            <person name="Cabau C."/>
            <person name="Beille S."/>
            <person name="Jouanno E."/>
            <person name="Castinel A."/>
            <person name="Lluch J."/>
            <person name="Gil L."/>
            <person name="Kuchtly C."/>
            <person name="Lopez Roques C."/>
            <person name="Donnadieu C."/>
            <person name="Parrinello H."/>
            <person name="Journot L."/>
            <person name="Du K."/>
            <person name="Schartl M."/>
            <person name="Retaux S."/>
            <person name="Guiguen Y."/>
        </authorList>
    </citation>
    <scope>NUCLEOTIDE SEQUENCE [LARGE SCALE GENOMIC DNA]</scope>
    <source>
        <strain evidence="2">Pach_M1</strain>
        <tissue evidence="2">Testis</tissue>
    </source>
</reference>
<evidence type="ECO:0000256" key="1">
    <source>
        <dbReference type="SAM" id="MobiDB-lite"/>
    </source>
</evidence>
<feature type="region of interest" description="Disordered" evidence="1">
    <location>
        <begin position="517"/>
        <end position="542"/>
    </location>
</feature>
<feature type="compositionally biased region" description="Basic and acidic residues" evidence="1">
    <location>
        <begin position="521"/>
        <end position="533"/>
    </location>
</feature>
<comment type="caution">
    <text evidence="2">The sequence shown here is derived from an EMBL/GenBank/DDBJ whole genome shotgun (WGS) entry which is preliminary data.</text>
</comment>
<dbReference type="Proteomes" id="UP000752171">
    <property type="component" value="Unassembled WGS sequence"/>
</dbReference>
<feature type="compositionally biased region" description="Basic and acidic residues" evidence="1">
    <location>
        <begin position="699"/>
        <end position="732"/>
    </location>
</feature>
<feature type="compositionally biased region" description="Polar residues" evidence="1">
    <location>
        <begin position="737"/>
        <end position="751"/>
    </location>
</feature>
<gene>
    <name evidence="2" type="ORF">AMEX_G12068</name>
</gene>
<name>A0A8T2LTQ7_ASTMX</name>
<evidence type="ECO:0000313" key="2">
    <source>
        <dbReference type="EMBL" id="KAG9272985.1"/>
    </source>
</evidence>
<feature type="compositionally biased region" description="Polar residues" evidence="1">
    <location>
        <begin position="676"/>
        <end position="698"/>
    </location>
</feature>
<accession>A0A8T2LTQ7</accession>
<dbReference type="AlphaFoldDB" id="A0A8T2LTQ7"/>
<sequence>MEDCVHLVCESLGVREDDEVNVEKVCELYQKVFFTPANLDDTQRAITQVSAQNAGRPCSGRLVLHVLMVMERERDSREQLYWELQMLKSGRISTSAELKSQPLLQNLNSKREKPGQKKTKQRGMRSLLGKGRRLYMRLILDGVWSVLPSLPHGYVAARPLGWRRPTSSDVLLLLQCKYDIIKERLYREMLQDEHGVVWWASMPSQEQVNCVCELGEAAEEALKEKDLLYLCDLPGALCFYRNTDEVVLQACGEAVKPRDQAWSSKPKEQAWSAAVFLSELESEYQEERASLTVLLHRVDNSVLREIYLRLCVAVRRAERELHSQTALLASKQYWDKWPYTRGAVSQKLVKFWLQEKQGPTRIFQQDWRAAGCTQQQVALQCLVLCQEQERKSLLEILHTLSLDELQGQSHTLPPAYKAPERSAVSLRQSCVLSLREINESLQGASWPDCAIHLLTQLSLAHEEETWTILRSLPAMDASGVAALLHRYESELHFPKMNNLYELLQPDTSRDRATAYNFTLPDGERTEQRQRNPSESENQAHCSGCGVVLVPEDAPYLEILGTRKHRNEESTERRAGEEEECRVETERETEGAVQMRELGKEEERDGQEKKKREEAVERRDEKRKEKTEGGEEERKVEMFIEKQGSLITLAWSKPTDAVSKEQEMSAALPEEEPAEISTDSHTQISTQQPHGDSINTPNEEQSHTHPENRTSTEHEQALTEHPEDTLTAEEHTHIQAPLDQSHSSMDTECQNSEADEHTTHPTESTEDTVEPQATAPKTHTSEAVGMEAMGKEQESELVCGGQEVCEEKLEEVRVDVCEEQQLQREATMRSLVHIQRRAERRWQRDRDRQLLRVQERLSIIQNRKSDEDMLGLTQEDTFRHLTSTLQQEDEQHQKILVREKLQQLRRERSYILQSRRERNTAGFKELLAPAAQHLANTEDGL</sequence>
<feature type="compositionally biased region" description="Basic and acidic residues" evidence="1">
    <location>
        <begin position="565"/>
        <end position="589"/>
    </location>
</feature>
<proteinExistence type="predicted"/>
<organism evidence="2 3">
    <name type="scientific">Astyanax mexicanus</name>
    <name type="common">Blind cave fish</name>
    <name type="synonym">Astyanax fasciatus mexicanus</name>
    <dbReference type="NCBI Taxonomy" id="7994"/>
    <lineage>
        <taxon>Eukaryota</taxon>
        <taxon>Metazoa</taxon>
        <taxon>Chordata</taxon>
        <taxon>Craniata</taxon>
        <taxon>Vertebrata</taxon>
        <taxon>Euteleostomi</taxon>
        <taxon>Actinopterygii</taxon>
        <taxon>Neopterygii</taxon>
        <taxon>Teleostei</taxon>
        <taxon>Ostariophysi</taxon>
        <taxon>Characiformes</taxon>
        <taxon>Characoidei</taxon>
        <taxon>Acestrorhamphidae</taxon>
        <taxon>Acestrorhamphinae</taxon>
        <taxon>Astyanax</taxon>
    </lineage>
</organism>
<feature type="region of interest" description="Disordered" evidence="1">
    <location>
        <begin position="559"/>
        <end position="781"/>
    </location>
</feature>
<protein>
    <submittedName>
        <fullName evidence="2">Uncharacterized protein</fullName>
    </submittedName>
</protein>
<feature type="compositionally biased region" description="Basic and acidic residues" evidence="1">
    <location>
        <begin position="596"/>
        <end position="639"/>
    </location>
</feature>
<dbReference type="EMBL" id="JAICCE010000009">
    <property type="protein sequence ID" value="KAG9272985.1"/>
    <property type="molecule type" value="Genomic_DNA"/>
</dbReference>